<dbReference type="STRING" id="515619.EUBREC_2240"/>
<feature type="transmembrane region" description="Helical" evidence="1">
    <location>
        <begin position="120"/>
        <end position="146"/>
    </location>
</feature>
<feature type="transmembrane region" description="Helical" evidence="1">
    <location>
        <begin position="48"/>
        <end position="71"/>
    </location>
</feature>
<feature type="transmembrane region" description="Helical" evidence="1">
    <location>
        <begin position="166"/>
        <end position="183"/>
    </location>
</feature>
<dbReference type="HOGENOM" id="CLU_123730_2_0_9"/>
<sequence>MISYENLKEVLSMKIKTKQITVTAIMLAICLVSQFFKNLSVYITGPVINAALILTVLYAGMACGIILSIITPVTSFFITGSPVMAAIPAMFPCIMIGNIILVVCVGLLHKKCGKAAGFPVSIAIGAILKAVFMGIAIALIILPAFLPAPMHKMLPVLQLQFSVTQLITAVIGGVYAVIIAAVLKKTSLAQAD</sequence>
<protein>
    <recommendedName>
        <fullName evidence="4">ECF transporter S component</fullName>
    </recommendedName>
</protein>
<evidence type="ECO:0008006" key="4">
    <source>
        <dbReference type="Google" id="ProtNLM"/>
    </source>
</evidence>
<accession>C4ZD16</accession>
<dbReference type="Gene3D" id="1.10.1760.20">
    <property type="match status" value="1"/>
</dbReference>
<proteinExistence type="predicted"/>
<feature type="transmembrane region" description="Helical" evidence="1">
    <location>
        <begin position="20"/>
        <end position="36"/>
    </location>
</feature>
<keyword evidence="1" id="KW-0472">Membrane</keyword>
<dbReference type="EMBL" id="CP001107">
    <property type="protein sequence ID" value="ACR75979.1"/>
    <property type="molecule type" value="Genomic_DNA"/>
</dbReference>
<dbReference type="Proteomes" id="UP000001477">
    <property type="component" value="Chromosome"/>
</dbReference>
<evidence type="ECO:0000313" key="3">
    <source>
        <dbReference type="Proteomes" id="UP000001477"/>
    </source>
</evidence>
<gene>
    <name evidence="2" type="ordered locus">EUBREC_2240</name>
</gene>
<evidence type="ECO:0000313" key="2">
    <source>
        <dbReference type="EMBL" id="ACR75979.1"/>
    </source>
</evidence>
<evidence type="ECO:0000256" key="1">
    <source>
        <dbReference type="SAM" id="Phobius"/>
    </source>
</evidence>
<reference evidence="2 3" key="1">
    <citation type="journal article" date="2009" name="Proc. Natl. Acad. Sci. U.S.A.">
        <title>Characterizing a model human gut microbiota composed of members of its two dominant bacterial phyla.</title>
        <authorList>
            <person name="Mahowald M.A."/>
            <person name="Rey F.E."/>
            <person name="Seedorf H."/>
            <person name="Turnbaugh P.J."/>
            <person name="Fulton R.S."/>
            <person name="Wollam A."/>
            <person name="Shah N."/>
            <person name="Wang C."/>
            <person name="Magrini V."/>
            <person name="Wilson R.K."/>
            <person name="Cantarel B.L."/>
            <person name="Coutinho P.M."/>
            <person name="Henrissat B."/>
            <person name="Crock L.W."/>
            <person name="Russell A."/>
            <person name="Verberkmoes N.C."/>
            <person name="Hettich R.L."/>
            <person name="Gordon J.I."/>
        </authorList>
    </citation>
    <scope>NUCLEOTIDE SEQUENCE [LARGE SCALE GENOMIC DNA]</scope>
    <source>
        <strain evidence="3">ATCC 33656 / DSM 3377 / JCM 17463 / KCTC 5835 / LMG 30912 / VPI 0990</strain>
    </source>
</reference>
<feature type="transmembrane region" description="Helical" evidence="1">
    <location>
        <begin position="83"/>
        <end position="108"/>
    </location>
</feature>
<dbReference type="KEGG" id="ere:EUBREC_2240"/>
<organism evidence="2 3">
    <name type="scientific">Agathobacter rectalis (strain ATCC 33656 / DSM 3377 / JCM 17463 / KCTC 5835 / VPI 0990)</name>
    <name type="common">Eubacterium rectale</name>
    <dbReference type="NCBI Taxonomy" id="515619"/>
    <lineage>
        <taxon>Bacteria</taxon>
        <taxon>Bacillati</taxon>
        <taxon>Bacillota</taxon>
        <taxon>Clostridia</taxon>
        <taxon>Lachnospirales</taxon>
        <taxon>Lachnospiraceae</taxon>
        <taxon>Agathobacter</taxon>
    </lineage>
</organism>
<dbReference type="PaxDb" id="515619-EUBREC_2240"/>
<name>C4ZD16_AGARV</name>
<dbReference type="AlphaFoldDB" id="C4ZD16"/>
<keyword evidence="1" id="KW-1133">Transmembrane helix</keyword>
<keyword evidence="1" id="KW-0812">Transmembrane</keyword>